<dbReference type="Gene3D" id="3.40.630.30">
    <property type="match status" value="1"/>
</dbReference>
<dbReference type="PANTHER" id="PTHR43415">
    <property type="entry name" value="SPERMIDINE N(1)-ACETYLTRANSFERASE"/>
    <property type="match status" value="1"/>
</dbReference>
<dbReference type="AlphaFoldDB" id="X1CWA0"/>
<evidence type="ECO:0000259" key="1">
    <source>
        <dbReference type="PROSITE" id="PS51186"/>
    </source>
</evidence>
<dbReference type="InterPro" id="IPR016181">
    <property type="entry name" value="Acyl_CoA_acyltransferase"/>
</dbReference>
<dbReference type="InterPro" id="IPR000182">
    <property type="entry name" value="GNAT_dom"/>
</dbReference>
<feature type="non-terminal residue" evidence="2">
    <location>
        <position position="1"/>
    </location>
</feature>
<evidence type="ECO:0000313" key="2">
    <source>
        <dbReference type="EMBL" id="GAH12776.1"/>
    </source>
</evidence>
<sequence>DWEEEWFDALKNKEDSVYFSILLLDQEDPEKIIGNCTIQGINSKNRACSCGITIGEKEYHGKGYGTEAMEMLVEYGFNTLNMNRIELTVYEFNTRAYKTYQKVGFVEEGRKRQARYHNGKYYDEIIMAILREDWEKKARE</sequence>
<dbReference type="GO" id="GO:0016747">
    <property type="term" value="F:acyltransferase activity, transferring groups other than amino-acyl groups"/>
    <property type="evidence" value="ECO:0007669"/>
    <property type="project" value="InterPro"/>
</dbReference>
<gene>
    <name evidence="2" type="ORF">S01H4_63229</name>
</gene>
<dbReference type="Pfam" id="PF13302">
    <property type="entry name" value="Acetyltransf_3"/>
    <property type="match status" value="1"/>
</dbReference>
<protein>
    <recommendedName>
        <fullName evidence="1">N-acetyltransferase domain-containing protein</fullName>
    </recommendedName>
</protein>
<organism evidence="2">
    <name type="scientific">marine sediment metagenome</name>
    <dbReference type="NCBI Taxonomy" id="412755"/>
    <lineage>
        <taxon>unclassified sequences</taxon>
        <taxon>metagenomes</taxon>
        <taxon>ecological metagenomes</taxon>
    </lineage>
</organism>
<dbReference type="PROSITE" id="PS51186">
    <property type="entry name" value="GNAT"/>
    <property type="match status" value="1"/>
</dbReference>
<dbReference type="SUPFAM" id="SSF55729">
    <property type="entry name" value="Acyl-CoA N-acyltransferases (Nat)"/>
    <property type="match status" value="1"/>
</dbReference>
<accession>X1CWA0</accession>
<reference evidence="2" key="1">
    <citation type="journal article" date="2014" name="Front. Microbiol.">
        <title>High frequency of phylogenetically diverse reductive dehalogenase-homologous genes in deep subseafloor sedimentary metagenomes.</title>
        <authorList>
            <person name="Kawai M."/>
            <person name="Futagami T."/>
            <person name="Toyoda A."/>
            <person name="Takaki Y."/>
            <person name="Nishi S."/>
            <person name="Hori S."/>
            <person name="Arai W."/>
            <person name="Tsubouchi T."/>
            <person name="Morono Y."/>
            <person name="Uchiyama I."/>
            <person name="Ito T."/>
            <person name="Fujiyama A."/>
            <person name="Inagaki F."/>
            <person name="Takami H."/>
        </authorList>
    </citation>
    <scope>NUCLEOTIDE SEQUENCE</scope>
    <source>
        <strain evidence="2">Expedition CK06-06</strain>
    </source>
</reference>
<dbReference type="PANTHER" id="PTHR43415:SF3">
    <property type="entry name" value="GNAT-FAMILY ACETYLTRANSFERASE"/>
    <property type="match status" value="1"/>
</dbReference>
<comment type="caution">
    <text evidence="2">The sequence shown here is derived from an EMBL/GenBank/DDBJ whole genome shotgun (WGS) entry which is preliminary data.</text>
</comment>
<name>X1CWA0_9ZZZZ</name>
<feature type="domain" description="N-acetyltransferase" evidence="1">
    <location>
        <begin position="1"/>
        <end position="132"/>
    </location>
</feature>
<dbReference type="EMBL" id="BART01037965">
    <property type="protein sequence ID" value="GAH12776.1"/>
    <property type="molecule type" value="Genomic_DNA"/>
</dbReference>
<proteinExistence type="predicted"/>